<proteinExistence type="predicted"/>
<dbReference type="EMBL" id="CP026112">
    <property type="protein sequence ID" value="AUT62869.1"/>
    <property type="molecule type" value="Genomic_DNA"/>
</dbReference>
<gene>
    <name evidence="1" type="ORF">C2L65_25170</name>
</gene>
<evidence type="ECO:0000313" key="2">
    <source>
        <dbReference type="Proteomes" id="UP000243502"/>
    </source>
</evidence>
<dbReference type="Proteomes" id="UP000243502">
    <property type="component" value="Chromosome 2"/>
</dbReference>
<evidence type="ECO:0000313" key="1">
    <source>
        <dbReference type="EMBL" id="AUT62869.1"/>
    </source>
</evidence>
<name>A0A2I8ETM4_9BURK</name>
<dbReference type="RefSeq" id="WP_042312398.1">
    <property type="nucleotide sequence ID" value="NZ_CP026112.1"/>
</dbReference>
<organism evidence="1 2">
    <name type="scientific">Paraburkholderia terrae</name>
    <dbReference type="NCBI Taxonomy" id="311230"/>
    <lineage>
        <taxon>Bacteria</taxon>
        <taxon>Pseudomonadati</taxon>
        <taxon>Pseudomonadota</taxon>
        <taxon>Betaproteobacteria</taxon>
        <taxon>Burkholderiales</taxon>
        <taxon>Burkholderiaceae</taxon>
        <taxon>Paraburkholderia</taxon>
    </lineage>
</organism>
<protein>
    <submittedName>
        <fullName evidence="1">Uncharacterized protein</fullName>
    </submittedName>
</protein>
<dbReference type="OrthoDB" id="9135115at2"/>
<dbReference type="KEGG" id="pter:C2L65_25170"/>
<dbReference type="AlphaFoldDB" id="A0A2I8ETM4"/>
<sequence length="94" mass="10930">MTEEQKHPQQQVYIDDTGAPRFRQNAIVFHLLTHGSIRWDQILMMDFPLADREQIAQQMGYSVMGYSELHWISDESYQTAHRAAVLAIAQNKPE</sequence>
<accession>A0A2I8ETM4</accession>
<reference evidence="1 2" key="1">
    <citation type="submission" date="2018-01" db="EMBL/GenBank/DDBJ databases">
        <title>Species boundaries and ecological features among Paraburkholderia terrae DSMZ17804T, P. hospita DSMZ17164T and P. caribensis DSMZ13236T.</title>
        <authorList>
            <person name="Pratama A.A."/>
        </authorList>
    </citation>
    <scope>NUCLEOTIDE SEQUENCE [LARGE SCALE GENOMIC DNA]</scope>
    <source>
        <strain evidence="1 2">DSM 17804</strain>
    </source>
</reference>